<keyword evidence="9 12" id="KW-1133">Transmembrane helix</keyword>
<evidence type="ECO:0000256" key="5">
    <source>
        <dbReference type="ARBA" id="ARBA00022617"/>
    </source>
</evidence>
<feature type="transmembrane region" description="Helical" evidence="12">
    <location>
        <begin position="402"/>
        <end position="425"/>
    </location>
</feature>
<dbReference type="PANTHER" id="PTHR30365:SF14">
    <property type="entry name" value="CYTOCHROME BD MENAQUINOL OXIDASE SUBUNIT I-RELATED"/>
    <property type="match status" value="1"/>
</dbReference>
<sequence>MSLLDLSRWQFAITIMFHMTFPSITVGLSIFLCVLYGLHWKTGKPVYLQMFRFWRRIFAVGFAIGVVAGIVITFEMGLNWGVYAAQTGPIIAPIIGMEVVTAFSVEAGFIGVLLYGDGRVRQGTMFAATVMVSIGTILSSTWIIAANSWMQTPAGYAMRGGQFAPANWVDVIFNPSFVWRWPHMVLGVLISASFFVAGIGAYYLVKRRELAFARRSVSIALGVAAILLPLQVFMGDQVAEHLFGSQLSKAEAAEGNWSKPNTGWVVFAIPDQQAKRNIAELSIPCVGSAFYGDLSCKTANPPLDLTPTADQPPMAPVFWGFRAMFFAALWMFGTVFYATILRFRRKLWTSRRFHRYLLWTTPAGIIAILGGWVLAESGRQPWVVFGLLRTSAAVSQLAPGEILFSVLGFSLLYLSMFVAYIAYIVRAVRIGPERDRPLAAERDRVLLAETAVS</sequence>
<evidence type="ECO:0000256" key="3">
    <source>
        <dbReference type="ARBA" id="ARBA00022448"/>
    </source>
</evidence>
<comment type="similarity">
    <text evidence="2 12">Belongs to the cytochrome ubiquinol oxidase subunit 1 family.</text>
</comment>
<name>A0ABN2FS51_9ACTN</name>
<keyword evidence="5 12" id="KW-0349">Heme</keyword>
<reference evidence="13 14" key="1">
    <citation type="journal article" date="2019" name="Int. J. Syst. Evol. Microbiol.">
        <title>The Global Catalogue of Microorganisms (GCM) 10K type strain sequencing project: providing services to taxonomists for standard genome sequencing and annotation.</title>
        <authorList>
            <consortium name="The Broad Institute Genomics Platform"/>
            <consortium name="The Broad Institute Genome Sequencing Center for Infectious Disease"/>
            <person name="Wu L."/>
            <person name="Ma J."/>
        </authorList>
    </citation>
    <scope>NUCLEOTIDE SEQUENCE [LARGE SCALE GENOMIC DNA]</scope>
    <source>
        <strain evidence="13 14">JCM 14306</strain>
    </source>
</reference>
<feature type="transmembrane region" description="Helical" evidence="12">
    <location>
        <begin position="356"/>
        <end position="375"/>
    </location>
</feature>
<evidence type="ECO:0000256" key="1">
    <source>
        <dbReference type="ARBA" id="ARBA00004651"/>
    </source>
</evidence>
<keyword evidence="3 12" id="KW-0813">Transport</keyword>
<feature type="transmembrane region" description="Helical" evidence="12">
    <location>
        <begin position="323"/>
        <end position="344"/>
    </location>
</feature>
<organism evidence="13 14">
    <name type="scientific">Kribbella alba</name>
    <dbReference type="NCBI Taxonomy" id="190197"/>
    <lineage>
        <taxon>Bacteria</taxon>
        <taxon>Bacillati</taxon>
        <taxon>Actinomycetota</taxon>
        <taxon>Actinomycetes</taxon>
        <taxon>Propionibacteriales</taxon>
        <taxon>Kribbellaceae</taxon>
        <taxon>Kribbella</taxon>
    </lineage>
</organism>
<evidence type="ECO:0000313" key="13">
    <source>
        <dbReference type="EMBL" id="GAA1657973.1"/>
    </source>
</evidence>
<evidence type="ECO:0000256" key="10">
    <source>
        <dbReference type="ARBA" id="ARBA00023004"/>
    </source>
</evidence>
<keyword evidence="8 12" id="KW-0249">Electron transport</keyword>
<feature type="transmembrane region" description="Helical" evidence="12">
    <location>
        <begin position="126"/>
        <end position="145"/>
    </location>
</feature>
<comment type="caution">
    <text evidence="13">The sequence shown here is derived from an EMBL/GenBank/DDBJ whole genome shotgun (WGS) entry which is preliminary data.</text>
</comment>
<dbReference type="EMBL" id="BAAANE010000011">
    <property type="protein sequence ID" value="GAA1657973.1"/>
    <property type="molecule type" value="Genomic_DNA"/>
</dbReference>
<keyword evidence="14" id="KW-1185">Reference proteome</keyword>
<evidence type="ECO:0000256" key="9">
    <source>
        <dbReference type="ARBA" id="ARBA00022989"/>
    </source>
</evidence>
<feature type="transmembrane region" description="Helical" evidence="12">
    <location>
        <begin position="57"/>
        <end position="78"/>
    </location>
</feature>
<gene>
    <name evidence="13" type="ORF">GCM10009744_58930</name>
</gene>
<proteinExistence type="inferred from homology"/>
<feature type="transmembrane region" description="Helical" evidence="12">
    <location>
        <begin position="12"/>
        <end position="36"/>
    </location>
</feature>
<dbReference type="PIRSF" id="PIRSF006446">
    <property type="entry name" value="Cyt_quinol_oxidase_1"/>
    <property type="match status" value="1"/>
</dbReference>
<evidence type="ECO:0000256" key="11">
    <source>
        <dbReference type="ARBA" id="ARBA00023136"/>
    </source>
</evidence>
<keyword evidence="10 12" id="KW-0408">Iron</keyword>
<keyword evidence="11 12" id="KW-0472">Membrane</keyword>
<feature type="transmembrane region" description="Helical" evidence="12">
    <location>
        <begin position="184"/>
        <end position="205"/>
    </location>
</feature>
<feature type="transmembrane region" description="Helical" evidence="12">
    <location>
        <begin position="217"/>
        <end position="234"/>
    </location>
</feature>
<evidence type="ECO:0000256" key="2">
    <source>
        <dbReference type="ARBA" id="ARBA00009819"/>
    </source>
</evidence>
<feature type="transmembrane region" description="Helical" evidence="12">
    <location>
        <begin position="90"/>
        <end position="114"/>
    </location>
</feature>
<comment type="subcellular location">
    <subcellularLocation>
        <location evidence="1">Cell membrane</location>
        <topology evidence="1">Multi-pass membrane protein</topology>
    </subcellularLocation>
</comment>
<dbReference type="RefSeq" id="WP_344115813.1">
    <property type="nucleotide sequence ID" value="NZ_BAAANE010000011.1"/>
</dbReference>
<dbReference type="Proteomes" id="UP001501319">
    <property type="component" value="Unassembled WGS sequence"/>
</dbReference>
<keyword evidence="6 12" id="KW-0812">Transmembrane</keyword>
<evidence type="ECO:0000256" key="7">
    <source>
        <dbReference type="ARBA" id="ARBA00022723"/>
    </source>
</evidence>
<evidence type="ECO:0000256" key="4">
    <source>
        <dbReference type="ARBA" id="ARBA00022475"/>
    </source>
</evidence>
<evidence type="ECO:0000256" key="8">
    <source>
        <dbReference type="ARBA" id="ARBA00022982"/>
    </source>
</evidence>
<evidence type="ECO:0000256" key="6">
    <source>
        <dbReference type="ARBA" id="ARBA00022692"/>
    </source>
</evidence>
<evidence type="ECO:0000256" key="12">
    <source>
        <dbReference type="PIRNR" id="PIRNR006446"/>
    </source>
</evidence>
<dbReference type="PANTHER" id="PTHR30365">
    <property type="entry name" value="CYTOCHROME D UBIQUINOL OXIDASE"/>
    <property type="match status" value="1"/>
</dbReference>
<keyword evidence="4 12" id="KW-1003">Cell membrane</keyword>
<accession>A0ABN2FS51</accession>
<protein>
    <submittedName>
        <fullName evidence="13">Cytochrome ubiquinol oxidase subunit I</fullName>
    </submittedName>
</protein>
<evidence type="ECO:0000313" key="14">
    <source>
        <dbReference type="Proteomes" id="UP001501319"/>
    </source>
</evidence>
<dbReference type="Pfam" id="PF01654">
    <property type="entry name" value="Cyt_bd_oxida_I"/>
    <property type="match status" value="1"/>
</dbReference>
<keyword evidence="7 12" id="KW-0479">Metal-binding</keyword>
<dbReference type="InterPro" id="IPR002585">
    <property type="entry name" value="Cyt-d_ubiquinol_oxidase_su_1"/>
</dbReference>